<proteinExistence type="predicted"/>
<feature type="domain" description="Heterokaryon incompatibility" evidence="1">
    <location>
        <begin position="2"/>
        <end position="120"/>
    </location>
</feature>
<dbReference type="Proteomes" id="UP001590951">
    <property type="component" value="Unassembled WGS sequence"/>
</dbReference>
<comment type="caution">
    <text evidence="2">The sequence shown here is derived from an EMBL/GenBank/DDBJ whole genome shotgun (WGS) entry which is preliminary data.</text>
</comment>
<evidence type="ECO:0000259" key="1">
    <source>
        <dbReference type="Pfam" id="PF06985"/>
    </source>
</evidence>
<evidence type="ECO:0000313" key="2">
    <source>
        <dbReference type="EMBL" id="KAL2051854.1"/>
    </source>
</evidence>
<dbReference type="InterPro" id="IPR010730">
    <property type="entry name" value="HET"/>
</dbReference>
<reference evidence="2 3" key="1">
    <citation type="submission" date="2024-09" db="EMBL/GenBank/DDBJ databases">
        <title>Rethinking Asexuality: The Enigmatic Case of Functional Sexual Genes in Lepraria (Stereocaulaceae).</title>
        <authorList>
            <person name="Doellman M."/>
            <person name="Sun Y."/>
            <person name="Barcenas-Pena A."/>
            <person name="Lumbsch H.T."/>
            <person name="Grewe F."/>
        </authorList>
    </citation>
    <scope>NUCLEOTIDE SEQUENCE [LARGE SCALE GENOMIC DNA]</scope>
    <source>
        <strain evidence="2 3">Grewe 0041</strain>
    </source>
</reference>
<name>A0ABR4B1S3_9LECA</name>
<dbReference type="PANTHER" id="PTHR33112">
    <property type="entry name" value="DOMAIN PROTEIN, PUTATIVE-RELATED"/>
    <property type="match status" value="1"/>
</dbReference>
<evidence type="ECO:0000313" key="3">
    <source>
        <dbReference type="Proteomes" id="UP001590951"/>
    </source>
</evidence>
<sequence>MHELPYTIRDAIQCVSDLGETYLWVDSLCIIQDDEDKKRHQISQMDRIYAFAFLTLVSASSFTEYNKNPRSGLPRYRKDTGGVQQVVDKVGNLHLAVPFDTLNFCLESSRWLTRTWTYEEQILSRRLIYFTETQMYFQCSCSVFCEDGVGEGNPVYARIYQASNLWNLDSPYASKASNSNFGSLHLKRTEYADSEEAIQDYSNHIEAYTMRSMSDKSDILNAFKGIEAVMKRSMNTQFCWTWAGWDSPVELGSYFFITGLRREINWYLVNRKGEMIKMATENTFAELEFTEYDGRNVGPQFQLSDHVLAAEKPRLEVNTDDEDWRYPEYLACWTTLAVFNLTGGVAPLGDHGMTWENGVHLAISNSNEKWVGSIMMDQEWVTDHLPRPRFEFILLSRSKDIFDLLPSPQPKYYDEETFIKRPWCMLNVMLIEREDDVARRLGVGFIHDVAWLEANPISMFIKLE</sequence>
<dbReference type="PANTHER" id="PTHR33112:SF12">
    <property type="entry name" value="HETEROKARYON INCOMPATIBILITY DOMAIN-CONTAINING PROTEIN"/>
    <property type="match status" value="1"/>
</dbReference>
<keyword evidence="3" id="KW-1185">Reference proteome</keyword>
<dbReference type="EMBL" id="JBHFEH010000031">
    <property type="protein sequence ID" value="KAL2051854.1"/>
    <property type="molecule type" value="Genomic_DNA"/>
</dbReference>
<accession>A0ABR4B1S3</accession>
<gene>
    <name evidence="2" type="ORF">ABVK25_007769</name>
</gene>
<protein>
    <recommendedName>
        <fullName evidence="1">Heterokaryon incompatibility domain-containing protein</fullName>
    </recommendedName>
</protein>
<organism evidence="2 3">
    <name type="scientific">Lepraria finkii</name>
    <dbReference type="NCBI Taxonomy" id="1340010"/>
    <lineage>
        <taxon>Eukaryota</taxon>
        <taxon>Fungi</taxon>
        <taxon>Dikarya</taxon>
        <taxon>Ascomycota</taxon>
        <taxon>Pezizomycotina</taxon>
        <taxon>Lecanoromycetes</taxon>
        <taxon>OSLEUM clade</taxon>
        <taxon>Lecanoromycetidae</taxon>
        <taxon>Lecanorales</taxon>
        <taxon>Lecanorineae</taxon>
        <taxon>Stereocaulaceae</taxon>
        <taxon>Lepraria</taxon>
    </lineage>
</organism>
<dbReference type="Pfam" id="PF06985">
    <property type="entry name" value="HET"/>
    <property type="match status" value="1"/>
</dbReference>